<dbReference type="Gene3D" id="3.40.50.2300">
    <property type="match status" value="1"/>
</dbReference>
<evidence type="ECO:0000313" key="2">
    <source>
        <dbReference type="Proteomes" id="UP001139125"/>
    </source>
</evidence>
<comment type="caution">
    <text evidence="1">The sequence shown here is derived from an EMBL/GenBank/DDBJ whole genome shotgun (WGS) entry which is preliminary data.</text>
</comment>
<dbReference type="Proteomes" id="UP001139125">
    <property type="component" value="Unassembled WGS sequence"/>
</dbReference>
<dbReference type="RefSeq" id="WP_255133585.1">
    <property type="nucleotide sequence ID" value="NZ_JANDBC010000001.1"/>
</dbReference>
<evidence type="ECO:0008006" key="3">
    <source>
        <dbReference type="Google" id="ProtNLM"/>
    </source>
</evidence>
<dbReference type="EMBL" id="JANDBC010000001">
    <property type="protein sequence ID" value="MCP9291013.1"/>
    <property type="molecule type" value="Genomic_DNA"/>
</dbReference>
<name>A0A9X2RFN5_9BACT</name>
<protein>
    <recommendedName>
        <fullName evidence="3">Response regulatory domain-containing protein</fullName>
    </recommendedName>
</protein>
<dbReference type="InterPro" id="IPR011006">
    <property type="entry name" value="CheY-like_superfamily"/>
</dbReference>
<keyword evidence="2" id="KW-1185">Reference proteome</keyword>
<accession>A0A9X2RFN5</accession>
<dbReference type="AlphaFoldDB" id="A0A9X2RFN5"/>
<dbReference type="SUPFAM" id="SSF52172">
    <property type="entry name" value="CheY-like"/>
    <property type="match status" value="1"/>
</dbReference>
<organism evidence="1 2">
    <name type="scientific">Gracilimonas sediminicola</name>
    <dbReference type="NCBI Taxonomy" id="2952158"/>
    <lineage>
        <taxon>Bacteria</taxon>
        <taxon>Pseudomonadati</taxon>
        <taxon>Balneolota</taxon>
        <taxon>Balneolia</taxon>
        <taxon>Balneolales</taxon>
        <taxon>Balneolaceae</taxon>
        <taxon>Gracilimonas</taxon>
    </lineage>
</organism>
<proteinExistence type="predicted"/>
<gene>
    <name evidence="1" type="ORF">NM125_05415</name>
</gene>
<evidence type="ECO:0000313" key="1">
    <source>
        <dbReference type="EMBL" id="MCP9291013.1"/>
    </source>
</evidence>
<reference evidence="1" key="1">
    <citation type="submission" date="2022-06" db="EMBL/GenBank/DDBJ databases">
        <title>Gracilimonas sp. CAU 1638 isolated from sea sediment.</title>
        <authorList>
            <person name="Kim W."/>
        </authorList>
    </citation>
    <scope>NUCLEOTIDE SEQUENCE</scope>
    <source>
        <strain evidence="1">CAU 1638</strain>
    </source>
</reference>
<sequence>MLQVTFIAKINQTNDIVSEILRSSLDASVDFISPETDYSDQLPLLIKKHSVIIYDLNTSHGCGNAPDNIKDIKTGSPDIPILVLDHHDDKKFVQPLMDAGASGVISHTPTEPKLVEAVNELLNGNTFFEYPE</sequence>